<evidence type="ECO:0000256" key="3">
    <source>
        <dbReference type="ARBA" id="ARBA00022833"/>
    </source>
</evidence>
<dbReference type="SMART" id="SM00154">
    <property type="entry name" value="ZnF_AN1"/>
    <property type="match status" value="2"/>
</dbReference>
<dbReference type="AlphaFoldDB" id="A0A5J4Z235"/>
<evidence type="ECO:0000256" key="4">
    <source>
        <dbReference type="PROSITE-ProRule" id="PRU00449"/>
    </source>
</evidence>
<gene>
    <name evidence="7" type="ORF">FVE85_5506</name>
</gene>
<evidence type="ECO:0000313" key="7">
    <source>
        <dbReference type="EMBL" id="KAA8497921.1"/>
    </source>
</evidence>
<evidence type="ECO:0000259" key="6">
    <source>
        <dbReference type="PROSITE" id="PS51039"/>
    </source>
</evidence>
<feature type="compositionally biased region" description="Basic and acidic residues" evidence="5">
    <location>
        <begin position="142"/>
        <end position="157"/>
    </location>
</feature>
<keyword evidence="8" id="KW-1185">Reference proteome</keyword>
<dbReference type="GO" id="GO:0005737">
    <property type="term" value="C:cytoplasm"/>
    <property type="evidence" value="ECO:0007669"/>
    <property type="project" value="TreeGrafter"/>
</dbReference>
<evidence type="ECO:0000256" key="5">
    <source>
        <dbReference type="SAM" id="MobiDB-lite"/>
    </source>
</evidence>
<protein>
    <submittedName>
        <fullName evidence="7">AN1-type zinc finger protein 1</fullName>
    </submittedName>
</protein>
<dbReference type="Gene3D" id="4.10.1110.10">
    <property type="entry name" value="AN1-like Zinc finger"/>
    <property type="match status" value="1"/>
</dbReference>
<comment type="caution">
    <text evidence="7">The sequence shown here is derived from an EMBL/GenBank/DDBJ whole genome shotgun (WGS) entry which is preliminary data.</text>
</comment>
<dbReference type="Pfam" id="PF01428">
    <property type="entry name" value="zf-AN1"/>
    <property type="match status" value="1"/>
</dbReference>
<evidence type="ECO:0000313" key="8">
    <source>
        <dbReference type="Proteomes" id="UP000324585"/>
    </source>
</evidence>
<keyword evidence="2 4" id="KW-0863">Zinc-finger</keyword>
<reference evidence="8" key="1">
    <citation type="journal article" date="2019" name="Nat. Commun.">
        <title>Expansion of phycobilisome linker gene families in mesophilic red algae.</title>
        <authorList>
            <person name="Lee J."/>
            <person name="Kim D."/>
            <person name="Bhattacharya D."/>
            <person name="Yoon H.S."/>
        </authorList>
    </citation>
    <scope>NUCLEOTIDE SEQUENCE [LARGE SCALE GENOMIC DNA]</scope>
    <source>
        <strain evidence="8">CCMP 1328</strain>
    </source>
</reference>
<sequence length="338" mass="38515">MAHGGVQGRDEHDAEERQLGAKCRVCQSHELLPYKCTVCGHSYCEEHYGDERRHACILLAEKRHDIKDTSKLTKFKRCEYEGCARKDAVSVVCLLCRGRFCLQHRNEMDHQCRPIEGVKAQLEKESKIGQALKGNAENNAAARDRQDAKHTESSEMEALAEKRLLNEQRQLMACLKVQNTLTSAVGKSSIEKEDRIHLLVYFPLMSEIGAMYFFFSNRITVGRALDEIETQVPALRKLHAYSEGENGRFFMYAVKEQESLNLLPHTTAFRNLPVQIIAQLQKVIVELSKPIPHTWMQLVRPDLKVDVQTGAPSRRGGGERQRRLSRRASKESSKCVIQ</sequence>
<dbReference type="GO" id="GO:0008270">
    <property type="term" value="F:zinc ion binding"/>
    <property type="evidence" value="ECO:0007669"/>
    <property type="project" value="UniProtKB-KW"/>
</dbReference>
<proteinExistence type="predicted"/>
<keyword evidence="1" id="KW-0479">Metal-binding</keyword>
<dbReference type="EMBL" id="VRMN01000001">
    <property type="protein sequence ID" value="KAA8497921.1"/>
    <property type="molecule type" value="Genomic_DNA"/>
</dbReference>
<keyword evidence="3" id="KW-0862">Zinc</keyword>
<dbReference type="OrthoDB" id="25675at2759"/>
<feature type="region of interest" description="Disordered" evidence="5">
    <location>
        <begin position="308"/>
        <end position="338"/>
    </location>
</feature>
<evidence type="ECO:0000256" key="1">
    <source>
        <dbReference type="ARBA" id="ARBA00022723"/>
    </source>
</evidence>
<feature type="domain" description="AN1-type" evidence="6">
    <location>
        <begin position="72"/>
        <end position="120"/>
    </location>
</feature>
<dbReference type="InterPro" id="IPR035896">
    <property type="entry name" value="AN1-like_Znf"/>
</dbReference>
<dbReference type="Proteomes" id="UP000324585">
    <property type="component" value="Unassembled WGS sequence"/>
</dbReference>
<evidence type="ECO:0000256" key="2">
    <source>
        <dbReference type="ARBA" id="ARBA00022771"/>
    </source>
</evidence>
<dbReference type="SUPFAM" id="SSF118310">
    <property type="entry name" value="AN1-like Zinc finger"/>
    <property type="match status" value="2"/>
</dbReference>
<organism evidence="7 8">
    <name type="scientific">Porphyridium purpureum</name>
    <name type="common">Red alga</name>
    <name type="synonym">Porphyridium cruentum</name>
    <dbReference type="NCBI Taxonomy" id="35688"/>
    <lineage>
        <taxon>Eukaryota</taxon>
        <taxon>Rhodophyta</taxon>
        <taxon>Bangiophyceae</taxon>
        <taxon>Porphyridiales</taxon>
        <taxon>Porphyridiaceae</taxon>
        <taxon>Porphyridium</taxon>
    </lineage>
</organism>
<dbReference type="PROSITE" id="PS51039">
    <property type="entry name" value="ZF_AN1"/>
    <property type="match status" value="1"/>
</dbReference>
<name>A0A5J4Z235_PORPP</name>
<feature type="compositionally biased region" description="Basic and acidic residues" evidence="5">
    <location>
        <begin position="316"/>
        <end position="338"/>
    </location>
</feature>
<dbReference type="InterPro" id="IPR000058">
    <property type="entry name" value="Znf_AN1"/>
</dbReference>
<dbReference type="PANTHER" id="PTHR14677:SF20">
    <property type="entry name" value="ZINC FINGER AN1-TYPE CONTAINING 2A-RELATED"/>
    <property type="match status" value="1"/>
</dbReference>
<feature type="region of interest" description="Disordered" evidence="5">
    <location>
        <begin position="133"/>
        <end position="157"/>
    </location>
</feature>
<accession>A0A5J4Z235</accession>
<dbReference type="PANTHER" id="PTHR14677">
    <property type="entry name" value="ARSENITE INDUCUBLE RNA ASSOCIATED PROTEIN AIP-1-RELATED"/>
    <property type="match status" value="1"/>
</dbReference>